<protein>
    <submittedName>
        <fullName evidence="1">Uncharacterized protein</fullName>
    </submittedName>
</protein>
<dbReference type="Proteomes" id="UP000037953">
    <property type="component" value="Unassembled WGS sequence"/>
</dbReference>
<accession>A0A0N0IYD8</accession>
<organism evidence="1 2">
    <name type="scientific">Chryseobacterium indologenes</name>
    <name type="common">Flavobacterium indologenes</name>
    <dbReference type="NCBI Taxonomy" id="253"/>
    <lineage>
        <taxon>Bacteria</taxon>
        <taxon>Pseudomonadati</taxon>
        <taxon>Bacteroidota</taxon>
        <taxon>Flavobacteriia</taxon>
        <taxon>Flavobacteriales</taxon>
        <taxon>Weeksellaceae</taxon>
        <taxon>Chryseobacterium group</taxon>
        <taxon>Chryseobacterium</taxon>
    </lineage>
</organism>
<dbReference type="EMBL" id="LJOD01000001">
    <property type="protein sequence ID" value="KPE53024.1"/>
    <property type="molecule type" value="Genomic_DNA"/>
</dbReference>
<dbReference type="AlphaFoldDB" id="A0A0N0IYD8"/>
<name>A0A0N0IYD8_CHRID</name>
<gene>
    <name evidence="1" type="ORF">AOB46_03285</name>
</gene>
<dbReference type="PATRIC" id="fig|253.9.peg.698"/>
<proteinExistence type="predicted"/>
<reference evidence="2" key="2">
    <citation type="submission" date="2015-09" db="EMBL/GenBank/DDBJ databases">
        <title>Draft genome sequence of a multidrug-resistant Chryseobacterium indologenes isolate from Malaysia.</title>
        <authorList>
            <person name="Yu C.Y."/>
            <person name="Ang G.Y."/>
            <person name="Chan K.-G."/>
        </authorList>
    </citation>
    <scope>NUCLEOTIDE SEQUENCE [LARGE SCALE GENOMIC DNA]</scope>
    <source>
        <strain evidence="2">CI_885</strain>
    </source>
</reference>
<sequence length="94" mass="11044">MTFITSFIQLPASSYLTFKFNNMIKINGHWYSSTEVKEALEKKGYTIITLEISTERRDYPQYETYALMNREDPTVLNTLKSVALKEFQKRPPLL</sequence>
<evidence type="ECO:0000313" key="2">
    <source>
        <dbReference type="Proteomes" id="UP000037953"/>
    </source>
</evidence>
<evidence type="ECO:0000313" key="1">
    <source>
        <dbReference type="EMBL" id="KPE53024.1"/>
    </source>
</evidence>
<comment type="caution">
    <text evidence="1">The sequence shown here is derived from an EMBL/GenBank/DDBJ whole genome shotgun (WGS) entry which is preliminary data.</text>
</comment>
<reference evidence="1 2" key="1">
    <citation type="journal article" date="2015" name="Genom Data">
        <title>Draft genome sequence of a multidrug-resistant Chryseobacterium indologenes isolate from Malaysia.</title>
        <authorList>
            <person name="Yu C.Y."/>
            <person name="Ang G.Y."/>
            <person name="Cheng H.J."/>
            <person name="Cheong Y.M."/>
            <person name="Yin W.F."/>
            <person name="Chan K.G."/>
        </authorList>
    </citation>
    <scope>NUCLEOTIDE SEQUENCE [LARGE SCALE GENOMIC DNA]</scope>
    <source>
        <strain evidence="1 2">CI_885</strain>
    </source>
</reference>